<gene>
    <name evidence="2" type="ORF">K435DRAFT_853606</name>
</gene>
<keyword evidence="3" id="KW-1185">Reference proteome</keyword>
<dbReference type="AlphaFoldDB" id="A0A4S8MGI1"/>
<organism evidence="2 3">
    <name type="scientific">Dendrothele bispora (strain CBS 962.96)</name>
    <dbReference type="NCBI Taxonomy" id="1314807"/>
    <lineage>
        <taxon>Eukaryota</taxon>
        <taxon>Fungi</taxon>
        <taxon>Dikarya</taxon>
        <taxon>Basidiomycota</taxon>
        <taxon>Agaricomycotina</taxon>
        <taxon>Agaricomycetes</taxon>
        <taxon>Agaricomycetidae</taxon>
        <taxon>Agaricales</taxon>
        <taxon>Agaricales incertae sedis</taxon>
        <taxon>Dendrothele</taxon>
    </lineage>
</organism>
<reference evidence="2 3" key="1">
    <citation type="journal article" date="2019" name="Nat. Ecol. Evol.">
        <title>Megaphylogeny resolves global patterns of mushroom evolution.</title>
        <authorList>
            <person name="Varga T."/>
            <person name="Krizsan K."/>
            <person name="Foldi C."/>
            <person name="Dima B."/>
            <person name="Sanchez-Garcia M."/>
            <person name="Sanchez-Ramirez S."/>
            <person name="Szollosi G.J."/>
            <person name="Szarkandi J.G."/>
            <person name="Papp V."/>
            <person name="Albert L."/>
            <person name="Andreopoulos W."/>
            <person name="Angelini C."/>
            <person name="Antonin V."/>
            <person name="Barry K.W."/>
            <person name="Bougher N.L."/>
            <person name="Buchanan P."/>
            <person name="Buyck B."/>
            <person name="Bense V."/>
            <person name="Catcheside P."/>
            <person name="Chovatia M."/>
            <person name="Cooper J."/>
            <person name="Damon W."/>
            <person name="Desjardin D."/>
            <person name="Finy P."/>
            <person name="Geml J."/>
            <person name="Haridas S."/>
            <person name="Hughes K."/>
            <person name="Justo A."/>
            <person name="Karasinski D."/>
            <person name="Kautmanova I."/>
            <person name="Kiss B."/>
            <person name="Kocsube S."/>
            <person name="Kotiranta H."/>
            <person name="LaButti K.M."/>
            <person name="Lechner B.E."/>
            <person name="Liimatainen K."/>
            <person name="Lipzen A."/>
            <person name="Lukacs Z."/>
            <person name="Mihaltcheva S."/>
            <person name="Morgado L.N."/>
            <person name="Niskanen T."/>
            <person name="Noordeloos M.E."/>
            <person name="Ohm R.A."/>
            <person name="Ortiz-Santana B."/>
            <person name="Ovrebo C."/>
            <person name="Racz N."/>
            <person name="Riley R."/>
            <person name="Savchenko A."/>
            <person name="Shiryaev A."/>
            <person name="Soop K."/>
            <person name="Spirin V."/>
            <person name="Szebenyi C."/>
            <person name="Tomsovsky M."/>
            <person name="Tulloss R.E."/>
            <person name="Uehling J."/>
            <person name="Grigoriev I.V."/>
            <person name="Vagvolgyi C."/>
            <person name="Papp T."/>
            <person name="Martin F.M."/>
            <person name="Miettinen O."/>
            <person name="Hibbett D.S."/>
            <person name="Nagy L.G."/>
        </authorList>
    </citation>
    <scope>NUCLEOTIDE SEQUENCE [LARGE SCALE GENOMIC DNA]</scope>
    <source>
        <strain evidence="2 3">CBS 962.96</strain>
    </source>
</reference>
<evidence type="ECO:0000313" key="3">
    <source>
        <dbReference type="Proteomes" id="UP000297245"/>
    </source>
</evidence>
<evidence type="ECO:0000313" key="2">
    <source>
        <dbReference type="EMBL" id="THV01591.1"/>
    </source>
</evidence>
<proteinExistence type="predicted"/>
<accession>A0A4S8MGI1</accession>
<sequence length="241" mass="27018">MPVQRCNQDPMTELVDGYPRYIDPKMAPDTRRMTFIVLNQIPRFRNIHVCREGGYHLIKMDVMWISPMFHCDRCEVHVEVDQMTRREREFLCTKYPEYRQGYIDLSTVDLVAHRSSSSSTTAAPPPRHPTPIPLILPAPPTEPPSAIHPSIRAPRTRVPPRNQGQTATIAPPPPYSPPRLAIAGFTGSGHSANPVDIDSVPGNGTRSDPINLAEGEWTDEELEYVDDSEEGTSVDNPIMID</sequence>
<protein>
    <submittedName>
        <fullName evidence="2">Uncharacterized protein</fullName>
    </submittedName>
</protein>
<evidence type="ECO:0000256" key="1">
    <source>
        <dbReference type="SAM" id="MobiDB-lite"/>
    </source>
</evidence>
<name>A0A4S8MGI1_DENBC</name>
<feature type="region of interest" description="Disordered" evidence="1">
    <location>
        <begin position="192"/>
        <end position="241"/>
    </location>
</feature>
<feature type="region of interest" description="Disordered" evidence="1">
    <location>
        <begin position="150"/>
        <end position="176"/>
    </location>
</feature>
<feature type="compositionally biased region" description="Acidic residues" evidence="1">
    <location>
        <begin position="216"/>
        <end position="232"/>
    </location>
</feature>
<dbReference type="EMBL" id="ML179087">
    <property type="protein sequence ID" value="THV01591.1"/>
    <property type="molecule type" value="Genomic_DNA"/>
</dbReference>
<dbReference type="Proteomes" id="UP000297245">
    <property type="component" value="Unassembled WGS sequence"/>
</dbReference>